<dbReference type="SMART" id="SM00304">
    <property type="entry name" value="HAMP"/>
    <property type="match status" value="1"/>
</dbReference>
<evidence type="ECO:0000256" key="8">
    <source>
        <dbReference type="ARBA" id="ARBA00022989"/>
    </source>
</evidence>
<keyword evidence="5" id="KW-0808">Transferase</keyword>
<feature type="region of interest" description="Disordered" evidence="11">
    <location>
        <begin position="486"/>
        <end position="505"/>
    </location>
</feature>
<accession>A0ABZ2XIA5</accession>
<dbReference type="InterPro" id="IPR036890">
    <property type="entry name" value="HATPase_C_sf"/>
</dbReference>
<dbReference type="SMART" id="SM00388">
    <property type="entry name" value="HisKA"/>
    <property type="match status" value="1"/>
</dbReference>
<evidence type="ECO:0000256" key="4">
    <source>
        <dbReference type="ARBA" id="ARBA00022553"/>
    </source>
</evidence>
<dbReference type="GO" id="GO:0016301">
    <property type="term" value="F:kinase activity"/>
    <property type="evidence" value="ECO:0007669"/>
    <property type="project" value="UniProtKB-KW"/>
</dbReference>
<dbReference type="PROSITE" id="PS50885">
    <property type="entry name" value="HAMP"/>
    <property type="match status" value="1"/>
</dbReference>
<organism evidence="15 16">
    <name type="scientific">Azonexus hydrophilus</name>
    <dbReference type="NCBI Taxonomy" id="418702"/>
    <lineage>
        <taxon>Bacteria</taxon>
        <taxon>Pseudomonadati</taxon>
        <taxon>Pseudomonadota</taxon>
        <taxon>Betaproteobacteria</taxon>
        <taxon>Rhodocyclales</taxon>
        <taxon>Azonexaceae</taxon>
        <taxon>Azonexus</taxon>
    </lineage>
</organism>
<dbReference type="Gene3D" id="3.30.565.10">
    <property type="entry name" value="Histidine kinase-like ATPase, C-terminal domain"/>
    <property type="match status" value="1"/>
</dbReference>
<gene>
    <name evidence="15" type="ORF">AADV58_04045</name>
</gene>
<dbReference type="PROSITE" id="PS50109">
    <property type="entry name" value="HIS_KIN"/>
    <property type="match status" value="1"/>
</dbReference>
<dbReference type="Pfam" id="PF02518">
    <property type="entry name" value="HATPase_c"/>
    <property type="match status" value="1"/>
</dbReference>
<evidence type="ECO:0000256" key="7">
    <source>
        <dbReference type="ARBA" id="ARBA00022777"/>
    </source>
</evidence>
<keyword evidence="8 12" id="KW-1133">Transmembrane helix</keyword>
<reference evidence="15 16" key="1">
    <citation type="submission" date="2024-04" db="EMBL/GenBank/DDBJ databases">
        <title>Dissimilatory iodate-reducing microorganisms contribute to the enrichment of iodine in groundwater.</title>
        <authorList>
            <person name="Jiang Z."/>
        </authorList>
    </citation>
    <scope>NUCLEOTIDE SEQUENCE [LARGE SCALE GENOMIC DNA]</scope>
    <source>
        <strain evidence="15 16">NCP973</strain>
    </source>
</reference>
<dbReference type="InterPro" id="IPR036097">
    <property type="entry name" value="HisK_dim/P_sf"/>
</dbReference>
<evidence type="ECO:0000259" key="14">
    <source>
        <dbReference type="PROSITE" id="PS50885"/>
    </source>
</evidence>
<dbReference type="InterPro" id="IPR003660">
    <property type="entry name" value="HAMP_dom"/>
</dbReference>
<evidence type="ECO:0000256" key="10">
    <source>
        <dbReference type="ARBA" id="ARBA00023136"/>
    </source>
</evidence>
<dbReference type="CDD" id="cd00075">
    <property type="entry name" value="HATPase"/>
    <property type="match status" value="1"/>
</dbReference>
<dbReference type="RefSeq" id="WP_043421168.1">
    <property type="nucleotide sequence ID" value="NZ_CALFBA010000048.1"/>
</dbReference>
<evidence type="ECO:0000256" key="12">
    <source>
        <dbReference type="SAM" id="Phobius"/>
    </source>
</evidence>
<comment type="catalytic activity">
    <reaction evidence="1">
        <text>ATP + protein L-histidine = ADP + protein N-phospho-L-histidine.</text>
        <dbReference type="EC" id="2.7.13.3"/>
    </reaction>
</comment>
<comment type="subcellular location">
    <subcellularLocation>
        <location evidence="2">Membrane</location>
    </subcellularLocation>
</comment>
<keyword evidence="10 12" id="KW-0472">Membrane</keyword>
<evidence type="ECO:0000256" key="2">
    <source>
        <dbReference type="ARBA" id="ARBA00004370"/>
    </source>
</evidence>
<keyword evidence="7 15" id="KW-0418">Kinase</keyword>
<evidence type="ECO:0000259" key="13">
    <source>
        <dbReference type="PROSITE" id="PS50109"/>
    </source>
</evidence>
<sequence length="505" mass="56173">MNDRKASNPPGASGPLSPETERSLFGEILDWMLAPLLFVWPLSIAFTHYFANNVANFPYDQSLREHVATISRQVQLVDGKPVLSLHATTRAMLRADELDSVYFHVLTQDKKLLAGDLDLPVPEFPGQAEMVPGEIYFRDMEYKGQDIRVAYSFIAEPQAPVEEWVLVEVAETTEKRTQLANRIVASVILPQFIIIPLAVMLVWFGLSRGLRPLTRLRNTIEDRDPADLSPIATRRVPEELEPLVEAFNEMLERMKRNVEAQQRFVADAAHQMRTPLTGLKTQAQFAVRETDPAALRHALRQIATGVDRAGRLVNQLLTLARTEGSEIGQQKHEPTDLALLVREVVEDWVIVALEKSIDLGFESAGKAMITGNPFLLRELAKNLIDNAIRYTPPGGHVTCRIIDTGKTVLLEVEDDGVGISPEQAELVFERFYRVDDAAGEGSGLGLAIVQEIANQHDARATLRPNPRGKGAVARVAFATWYPPLPPPNPPDDYAELYRQSPPLGP</sequence>
<evidence type="ECO:0000313" key="15">
    <source>
        <dbReference type="EMBL" id="WZJ22336.1"/>
    </source>
</evidence>
<dbReference type="InterPro" id="IPR013727">
    <property type="entry name" value="2CSK_N"/>
</dbReference>
<keyword evidence="16" id="KW-1185">Reference proteome</keyword>
<dbReference type="InterPro" id="IPR003661">
    <property type="entry name" value="HisK_dim/P_dom"/>
</dbReference>
<dbReference type="InterPro" id="IPR050428">
    <property type="entry name" value="TCS_sensor_his_kinase"/>
</dbReference>
<dbReference type="SMART" id="SM00387">
    <property type="entry name" value="HATPase_c"/>
    <property type="match status" value="1"/>
</dbReference>
<evidence type="ECO:0000256" key="9">
    <source>
        <dbReference type="ARBA" id="ARBA00023012"/>
    </source>
</evidence>
<dbReference type="InterPro" id="IPR005467">
    <property type="entry name" value="His_kinase_dom"/>
</dbReference>
<dbReference type="EMBL" id="CP151406">
    <property type="protein sequence ID" value="WZJ22336.1"/>
    <property type="molecule type" value="Genomic_DNA"/>
</dbReference>
<evidence type="ECO:0000256" key="3">
    <source>
        <dbReference type="ARBA" id="ARBA00012438"/>
    </source>
</evidence>
<dbReference type="CDD" id="cd00082">
    <property type="entry name" value="HisKA"/>
    <property type="match status" value="1"/>
</dbReference>
<evidence type="ECO:0000256" key="6">
    <source>
        <dbReference type="ARBA" id="ARBA00022692"/>
    </source>
</evidence>
<dbReference type="SUPFAM" id="SSF55874">
    <property type="entry name" value="ATPase domain of HSP90 chaperone/DNA topoisomerase II/histidine kinase"/>
    <property type="match status" value="1"/>
</dbReference>
<dbReference type="SUPFAM" id="SSF47384">
    <property type="entry name" value="Homodimeric domain of signal transducing histidine kinase"/>
    <property type="match status" value="1"/>
</dbReference>
<feature type="transmembrane region" description="Helical" evidence="12">
    <location>
        <begin position="183"/>
        <end position="206"/>
    </location>
</feature>
<dbReference type="PRINTS" id="PR00344">
    <property type="entry name" value="BCTRLSENSOR"/>
</dbReference>
<evidence type="ECO:0000313" key="16">
    <source>
        <dbReference type="Proteomes" id="UP001479520"/>
    </source>
</evidence>
<dbReference type="InterPro" id="IPR004358">
    <property type="entry name" value="Sig_transdc_His_kin-like_C"/>
</dbReference>
<keyword evidence="4" id="KW-0597">Phosphoprotein</keyword>
<evidence type="ECO:0000256" key="11">
    <source>
        <dbReference type="SAM" id="MobiDB-lite"/>
    </source>
</evidence>
<feature type="transmembrane region" description="Helical" evidence="12">
    <location>
        <begin position="31"/>
        <end position="51"/>
    </location>
</feature>
<dbReference type="PANTHER" id="PTHR45436">
    <property type="entry name" value="SENSOR HISTIDINE KINASE YKOH"/>
    <property type="match status" value="1"/>
</dbReference>
<dbReference type="InterPro" id="IPR003594">
    <property type="entry name" value="HATPase_dom"/>
</dbReference>
<proteinExistence type="predicted"/>
<feature type="domain" description="Histidine kinase" evidence="13">
    <location>
        <begin position="267"/>
        <end position="481"/>
    </location>
</feature>
<dbReference type="Proteomes" id="UP001479520">
    <property type="component" value="Chromosome"/>
</dbReference>
<name>A0ABZ2XIA5_9RHOO</name>
<keyword evidence="6 12" id="KW-0812">Transmembrane</keyword>
<evidence type="ECO:0000256" key="1">
    <source>
        <dbReference type="ARBA" id="ARBA00000085"/>
    </source>
</evidence>
<protein>
    <recommendedName>
        <fullName evidence="3">histidine kinase</fullName>
        <ecNumber evidence="3">2.7.13.3</ecNumber>
    </recommendedName>
</protein>
<dbReference type="Pfam" id="PF00512">
    <property type="entry name" value="HisKA"/>
    <property type="match status" value="1"/>
</dbReference>
<dbReference type="Pfam" id="PF08521">
    <property type="entry name" value="2CSK_N"/>
    <property type="match status" value="1"/>
</dbReference>
<evidence type="ECO:0000256" key="5">
    <source>
        <dbReference type="ARBA" id="ARBA00022679"/>
    </source>
</evidence>
<dbReference type="Gene3D" id="1.10.287.130">
    <property type="match status" value="1"/>
</dbReference>
<feature type="domain" description="HAMP" evidence="14">
    <location>
        <begin position="207"/>
        <end position="259"/>
    </location>
</feature>
<dbReference type="PANTHER" id="PTHR45436:SF1">
    <property type="entry name" value="SENSOR PROTEIN QSEC"/>
    <property type="match status" value="1"/>
</dbReference>
<dbReference type="EC" id="2.7.13.3" evidence="3"/>
<keyword evidence="9" id="KW-0902">Two-component regulatory system</keyword>